<accession>A0AAV4LWX9</accession>
<feature type="region of interest" description="Disordered" evidence="1">
    <location>
        <begin position="931"/>
        <end position="964"/>
    </location>
</feature>
<gene>
    <name evidence="2" type="ORF">BcabD6B2_24040</name>
</gene>
<dbReference type="RefSeq" id="XP_067715038.1">
    <property type="nucleotide sequence ID" value="XM_067858937.1"/>
</dbReference>
<feature type="region of interest" description="Disordered" evidence="1">
    <location>
        <begin position="561"/>
        <end position="592"/>
    </location>
</feature>
<dbReference type="AlphaFoldDB" id="A0AAV4LWX9"/>
<comment type="caution">
    <text evidence="2">The sequence shown here is derived from an EMBL/GenBank/DDBJ whole genome shotgun (WGS) entry which is preliminary data.</text>
</comment>
<evidence type="ECO:0000313" key="3">
    <source>
        <dbReference type="Proteomes" id="UP001497744"/>
    </source>
</evidence>
<feature type="compositionally biased region" description="Low complexity" evidence="1">
    <location>
        <begin position="570"/>
        <end position="580"/>
    </location>
</feature>
<feature type="compositionally biased region" description="Basic and acidic residues" evidence="1">
    <location>
        <begin position="850"/>
        <end position="867"/>
    </location>
</feature>
<protein>
    <submittedName>
        <fullName evidence="2">Uncharacterized protein</fullName>
    </submittedName>
</protein>
<feature type="compositionally biased region" description="Gly residues" evidence="1">
    <location>
        <begin position="803"/>
        <end position="815"/>
    </location>
</feature>
<name>A0AAV4LWX9_BABCB</name>
<feature type="region of interest" description="Disordered" evidence="1">
    <location>
        <begin position="703"/>
        <end position="722"/>
    </location>
</feature>
<feature type="compositionally biased region" description="Basic residues" evidence="1">
    <location>
        <begin position="893"/>
        <end position="902"/>
    </location>
</feature>
<feature type="compositionally biased region" description="Gly residues" evidence="1">
    <location>
        <begin position="950"/>
        <end position="960"/>
    </location>
</feature>
<feature type="compositionally biased region" description="Gly residues" evidence="1">
    <location>
        <begin position="839"/>
        <end position="849"/>
    </location>
</feature>
<dbReference type="Proteomes" id="UP001497744">
    <property type="component" value="Unassembled WGS sequence"/>
</dbReference>
<evidence type="ECO:0000256" key="1">
    <source>
        <dbReference type="SAM" id="MobiDB-lite"/>
    </source>
</evidence>
<feature type="compositionally biased region" description="Basic and acidic residues" evidence="1">
    <location>
        <begin position="782"/>
        <end position="797"/>
    </location>
</feature>
<dbReference type="EMBL" id="BPLF01000002">
    <property type="protein sequence ID" value="GIX62969.1"/>
    <property type="molecule type" value="Genomic_DNA"/>
</dbReference>
<proteinExistence type="predicted"/>
<organism evidence="2 3">
    <name type="scientific">Babesia caballi</name>
    <dbReference type="NCBI Taxonomy" id="5871"/>
    <lineage>
        <taxon>Eukaryota</taxon>
        <taxon>Sar</taxon>
        <taxon>Alveolata</taxon>
        <taxon>Apicomplexa</taxon>
        <taxon>Aconoidasida</taxon>
        <taxon>Piroplasmida</taxon>
        <taxon>Babesiidae</taxon>
        <taxon>Babesia</taxon>
    </lineage>
</organism>
<feature type="compositionally biased region" description="Basic and acidic residues" evidence="1">
    <location>
        <begin position="996"/>
        <end position="1005"/>
    </location>
</feature>
<dbReference type="GeneID" id="94194450"/>
<feature type="compositionally biased region" description="Low complexity" evidence="1">
    <location>
        <begin position="763"/>
        <end position="781"/>
    </location>
</feature>
<sequence length="1058" mass="111492">MASKSSVVAEACQAMENKCAAFLEALKTCSKEAAKVGSGMKAKYLELTQNVAAYVKTLTKGADAKALGNFPSKLACCTMLDGITFVNNKTKPLVAHTAAIQQLFGIIEFLYLRSAMRAGREEPVRIGMDNNELYIYVDMLFKVFETIAKLQKVDETVYLRTVQTVLQTFSQSSPIMVYEDILRRSFLFLDAMLKVEGKVVRPIVEGGVRQLMQCLLASPVKAKEAGGNVAKRLPSSAGATGPGSGHTASLATPPIMHIELILEVVSCLCSITRGEALSFMQNLKPESAAEVLVITVTAMPKGVLFQVPKLHALAKDELHSTVKYMLADGALLSSGCTTLAKILDHGFYYSNHCEEADRGAVRLFLALFNFVELELVDASTAEGLQRRIVWMKGLVAIMQSDDLLDDMHRQSTRRLLVDMVKFTVKQLRMVKENNLDKFFENMYKCGEGQQLISEQIDRLEEGQQRRGGAKMLPIFAVRLDPDSCAMDFCNMTHGVIGKTARISVADATDRPHLEAVEAALAVDGVLAAVHVLYSCVVSANCEKPLFAPYRIFYPKVAGSDPTPAGPQHVGSGDAASGSDSEGCRGGGDSARAAATDAGRHALGGDAGVADRSDAGAAGGLQRVRVEAAVRALRRGAHGVPGAGRASVRDGLPQVRHGDLVALPAARPLPELDDAQLRALSGGRGVGELHGAPADLRLHLAATGGGHQRAPQGAGGGGRGGARLRGARGVRDALWLPHRHTAAGQVALRGGRGLRRRGEEKGAAGEQAGGDAADAGRVAGGVRADDREREPDVAEFAERALAGAGPGERAGEGGPGVFAQPLRDANGPAVRAAAQRGDAADGGGDVAGAGRGRDRAHDPDHLREHREPVPLGAGGERALDRRGGLRALQDAARQRRPRHGRHQRAQDGLHDRAADFGAERGHHQLPRVRYEARGRGGQRGRDADADRRLRGAGGELGGVPAGRGVPALRRGHLRALAERLQRRQQLGVPRGGAGARVRGEDGRGEPLLRGGARGAGRRGGDVGVHIPGAAGAGALGAGGGAAVRHQVAGALRQGAAEPV</sequence>
<feature type="region of interest" description="Disordered" evidence="1">
    <location>
        <begin position="985"/>
        <end position="1018"/>
    </location>
</feature>
<feature type="region of interest" description="Disordered" evidence="1">
    <location>
        <begin position="745"/>
        <end position="908"/>
    </location>
</feature>
<feature type="compositionally biased region" description="Basic and acidic residues" evidence="1">
    <location>
        <begin position="931"/>
        <end position="948"/>
    </location>
</feature>
<keyword evidence="3" id="KW-1185">Reference proteome</keyword>
<evidence type="ECO:0000313" key="2">
    <source>
        <dbReference type="EMBL" id="GIX62969.1"/>
    </source>
</evidence>
<reference evidence="2 3" key="1">
    <citation type="submission" date="2021-06" db="EMBL/GenBank/DDBJ databases">
        <title>Genome sequence of Babesia caballi.</title>
        <authorList>
            <person name="Yamagishi J."/>
            <person name="Kidaka T."/>
            <person name="Ochi A."/>
        </authorList>
    </citation>
    <scope>NUCLEOTIDE SEQUENCE [LARGE SCALE GENOMIC DNA]</scope>
    <source>
        <strain evidence="2">USDA-D6B2</strain>
    </source>
</reference>